<evidence type="ECO:0000256" key="5">
    <source>
        <dbReference type="ARBA" id="ARBA00022676"/>
    </source>
</evidence>
<evidence type="ECO:0000256" key="3">
    <source>
        <dbReference type="ARBA" id="ARBA00022645"/>
    </source>
</evidence>
<dbReference type="InterPro" id="IPR023346">
    <property type="entry name" value="Lysozyme-like_dom_sf"/>
</dbReference>
<evidence type="ECO:0000259" key="15">
    <source>
        <dbReference type="Pfam" id="PF00905"/>
    </source>
</evidence>
<dbReference type="NCBIfam" id="TIGR02074">
    <property type="entry name" value="PBP_1a_fam"/>
    <property type="match status" value="1"/>
</dbReference>
<dbReference type="Gene3D" id="1.10.3810.10">
    <property type="entry name" value="Biosynthetic peptidoglycan transglycosylase-like"/>
    <property type="match status" value="1"/>
</dbReference>
<dbReference type="GO" id="GO:0030288">
    <property type="term" value="C:outer membrane-bounded periplasmic space"/>
    <property type="evidence" value="ECO:0007669"/>
    <property type="project" value="TreeGrafter"/>
</dbReference>
<dbReference type="InterPro" id="IPR012338">
    <property type="entry name" value="Beta-lactam/transpept-like"/>
</dbReference>
<dbReference type="SUPFAM" id="SSF53955">
    <property type="entry name" value="Lysozyme-like"/>
    <property type="match status" value="1"/>
</dbReference>
<dbReference type="FunFam" id="1.10.3810.10:FF:000001">
    <property type="entry name" value="Penicillin-binding protein 1A"/>
    <property type="match status" value="1"/>
</dbReference>
<evidence type="ECO:0000256" key="9">
    <source>
        <dbReference type="ARBA" id="ARBA00022984"/>
    </source>
</evidence>
<keyword evidence="7" id="KW-0378">Hydrolase</keyword>
<name>A0A938BUG3_UNCW3</name>
<proteinExistence type="inferred from homology"/>
<protein>
    <submittedName>
        <fullName evidence="17">PBP1A family penicillin-binding protein</fullName>
    </submittedName>
</protein>
<dbReference type="InterPro" id="IPR001460">
    <property type="entry name" value="PCN-bd_Tpept"/>
</dbReference>
<dbReference type="GO" id="GO:0009252">
    <property type="term" value="P:peptidoglycan biosynthetic process"/>
    <property type="evidence" value="ECO:0007669"/>
    <property type="project" value="UniProtKB-KW"/>
</dbReference>
<keyword evidence="6" id="KW-0808">Transferase</keyword>
<comment type="similarity">
    <text evidence="2">In the N-terminal section; belongs to the glycosyltransferase 51 family.</text>
</comment>
<keyword evidence="8" id="KW-0133">Cell shape</keyword>
<keyword evidence="14" id="KW-0732">Signal</keyword>
<evidence type="ECO:0000256" key="12">
    <source>
        <dbReference type="ARBA" id="ARBA00034000"/>
    </source>
</evidence>
<evidence type="ECO:0000256" key="8">
    <source>
        <dbReference type="ARBA" id="ARBA00022960"/>
    </source>
</evidence>
<dbReference type="GO" id="GO:0009002">
    <property type="term" value="F:serine-type D-Ala-D-Ala carboxypeptidase activity"/>
    <property type="evidence" value="ECO:0007669"/>
    <property type="project" value="UniProtKB-EC"/>
</dbReference>
<keyword evidence="3" id="KW-0121">Carboxypeptidase</keyword>
<evidence type="ECO:0000259" key="16">
    <source>
        <dbReference type="Pfam" id="PF00912"/>
    </source>
</evidence>
<dbReference type="Pfam" id="PF00912">
    <property type="entry name" value="Transgly"/>
    <property type="match status" value="1"/>
</dbReference>
<organism evidence="17 18">
    <name type="scientific">candidate division WOR-3 bacterium</name>
    <dbReference type="NCBI Taxonomy" id="2052148"/>
    <lineage>
        <taxon>Bacteria</taxon>
        <taxon>Bacteria division WOR-3</taxon>
    </lineage>
</organism>
<dbReference type="InterPro" id="IPR036950">
    <property type="entry name" value="PBP_transglycosylase"/>
</dbReference>
<evidence type="ECO:0000256" key="13">
    <source>
        <dbReference type="ARBA" id="ARBA00049902"/>
    </source>
</evidence>
<dbReference type="InterPro" id="IPR001264">
    <property type="entry name" value="Glyco_trans_51"/>
</dbReference>
<reference evidence="17" key="1">
    <citation type="submission" date="2019-03" db="EMBL/GenBank/DDBJ databases">
        <title>Lake Tanganyika Metagenome-Assembled Genomes (MAGs).</title>
        <authorList>
            <person name="Tran P."/>
        </authorList>
    </citation>
    <scope>NUCLEOTIDE SEQUENCE</scope>
    <source>
        <strain evidence="17">K_DeepCast_150m_m2_040</strain>
    </source>
</reference>
<dbReference type="GO" id="GO:0008360">
    <property type="term" value="P:regulation of cell shape"/>
    <property type="evidence" value="ECO:0007669"/>
    <property type="project" value="UniProtKB-KW"/>
</dbReference>
<keyword evidence="5" id="KW-0328">Glycosyltransferase</keyword>
<dbReference type="GO" id="GO:0006508">
    <property type="term" value="P:proteolysis"/>
    <property type="evidence" value="ECO:0007669"/>
    <property type="project" value="UniProtKB-KW"/>
</dbReference>
<evidence type="ECO:0000256" key="10">
    <source>
        <dbReference type="ARBA" id="ARBA00023268"/>
    </source>
</evidence>
<dbReference type="AlphaFoldDB" id="A0A938BUG3"/>
<evidence type="ECO:0000313" key="17">
    <source>
        <dbReference type="EMBL" id="MBM3332637.1"/>
    </source>
</evidence>
<evidence type="ECO:0000256" key="2">
    <source>
        <dbReference type="ARBA" id="ARBA00007739"/>
    </source>
</evidence>
<evidence type="ECO:0000256" key="14">
    <source>
        <dbReference type="SAM" id="SignalP"/>
    </source>
</evidence>
<comment type="catalytic activity">
    <reaction evidence="13">
        <text>[GlcNAc-(1-&gt;4)-Mur2Ac(oyl-L-Ala-gamma-D-Glu-L-Lys-D-Ala-D-Ala)](n)-di-trans,octa-cis-undecaprenyl diphosphate + beta-D-GlcNAc-(1-&gt;4)-Mur2Ac(oyl-L-Ala-gamma-D-Glu-L-Lys-D-Ala-D-Ala)-di-trans,octa-cis-undecaprenyl diphosphate = [GlcNAc-(1-&gt;4)-Mur2Ac(oyl-L-Ala-gamma-D-Glu-L-Lys-D-Ala-D-Ala)](n+1)-di-trans,octa-cis-undecaprenyl diphosphate + di-trans,octa-cis-undecaprenyl diphosphate + H(+)</text>
        <dbReference type="Rhea" id="RHEA:23708"/>
        <dbReference type="Rhea" id="RHEA-COMP:9602"/>
        <dbReference type="Rhea" id="RHEA-COMP:9603"/>
        <dbReference type="ChEBI" id="CHEBI:15378"/>
        <dbReference type="ChEBI" id="CHEBI:58405"/>
        <dbReference type="ChEBI" id="CHEBI:60033"/>
        <dbReference type="ChEBI" id="CHEBI:78435"/>
        <dbReference type="EC" id="2.4.99.28"/>
    </reaction>
</comment>
<comment type="catalytic activity">
    <reaction evidence="12">
        <text>Preferential cleavage: (Ac)2-L-Lys-D-Ala-|-D-Ala. Also transpeptidation of peptidyl-alanyl moieties that are N-acyl substituents of D-alanine.</text>
        <dbReference type="EC" id="3.4.16.4"/>
    </reaction>
</comment>
<comment type="similarity">
    <text evidence="1">In the C-terminal section; belongs to the transpeptidase family.</text>
</comment>
<comment type="caution">
    <text evidence="17">The sequence shown here is derived from an EMBL/GenBank/DDBJ whole genome shotgun (WGS) entry which is preliminary data.</text>
</comment>
<keyword evidence="4" id="KW-0645">Protease</keyword>
<evidence type="ECO:0000256" key="4">
    <source>
        <dbReference type="ARBA" id="ARBA00022670"/>
    </source>
</evidence>
<dbReference type="Gene3D" id="3.40.710.10">
    <property type="entry name" value="DD-peptidase/beta-lactamase superfamily"/>
    <property type="match status" value="1"/>
</dbReference>
<dbReference type="SUPFAM" id="SSF56601">
    <property type="entry name" value="beta-lactamase/transpeptidase-like"/>
    <property type="match status" value="1"/>
</dbReference>
<evidence type="ECO:0000313" key="18">
    <source>
        <dbReference type="Proteomes" id="UP000779900"/>
    </source>
</evidence>
<evidence type="ECO:0000256" key="11">
    <source>
        <dbReference type="ARBA" id="ARBA00023316"/>
    </source>
</evidence>
<dbReference type="InterPro" id="IPR050396">
    <property type="entry name" value="Glycosyltr_51/Transpeptidase"/>
</dbReference>
<dbReference type="Pfam" id="PF00905">
    <property type="entry name" value="Transpeptidase"/>
    <property type="match status" value="1"/>
</dbReference>
<feature type="domain" description="Glycosyl transferase family 51" evidence="16">
    <location>
        <begin position="49"/>
        <end position="222"/>
    </location>
</feature>
<gene>
    <name evidence="17" type="ORF">FJY68_12460</name>
</gene>
<dbReference type="GO" id="GO:0008658">
    <property type="term" value="F:penicillin binding"/>
    <property type="evidence" value="ECO:0007669"/>
    <property type="project" value="InterPro"/>
</dbReference>
<evidence type="ECO:0000256" key="1">
    <source>
        <dbReference type="ARBA" id="ARBA00007090"/>
    </source>
</evidence>
<sequence length="666" mass="72907">MRLARALLRLFAFLPQLAMAGLFPGLPSAESIANFRPPASTRILDYRGRVIFDFYQEKRRPVQLESIPSCLREAVVAIEDKRFYSHWGIDIARIPGLALSMVKRAGGIKGTSTITQQLARSMFLTPERSITRKAKEMALAVELERHYSKSEILEMYFNQIWFGGSVYGVEAAAEKYFGRTAAGLNPVECATLGAMLANPSAYSPYNHPDRLITRRNFFLTRMFRLGCISQKELDSGLGQPLTVLPPGAGGNLAPYFVEEVRRYMMDRYGADFVYRSGAVIHTTLDLDMQQAANLALLSHLRQMEKDYRLSPTLSAYDSAARRDSTLGPPRYLQGALLAMDVRTGYVRALIGGRDYKHSEFNRATQAKRQAGSAFKPFVFVAAVDNGITAADIEADSAITIPIAGQPDYRPHNYDGTFLGRISLRRALALSRNLVAVRLIAKVGPELVVRYATTMGISGILQPVYSLALGSVEVTLLDLVDAFSTLAGGGIRVKPIMVTRVEDAQGAVLEENRPEQQPVLRPQTAYVVANMMQSVINEGTATVIRQLGYQGLAAGKTGTTDDYADAWFIGFTPEVTCGVWVGFDKKKTIFSGATGGAVAAPIWADFMKTVRPDSLPSDSFSVPDSIATAAVCEQTGQSATPSCPLVRYEIFVAGTEPKTACTLHSRR</sequence>
<keyword evidence="10" id="KW-0511">Multifunctional enzyme</keyword>
<dbReference type="PANTHER" id="PTHR32282:SF33">
    <property type="entry name" value="PEPTIDOGLYCAN GLYCOSYLTRANSFERASE"/>
    <property type="match status" value="1"/>
</dbReference>
<evidence type="ECO:0000256" key="7">
    <source>
        <dbReference type="ARBA" id="ARBA00022801"/>
    </source>
</evidence>
<dbReference type="GO" id="GO:0008955">
    <property type="term" value="F:peptidoglycan glycosyltransferase activity"/>
    <property type="evidence" value="ECO:0007669"/>
    <property type="project" value="UniProtKB-EC"/>
</dbReference>
<feature type="chain" id="PRO_5036957125" evidence="14">
    <location>
        <begin position="21"/>
        <end position="666"/>
    </location>
</feature>
<dbReference type="EMBL" id="VGIR01000112">
    <property type="protein sequence ID" value="MBM3332637.1"/>
    <property type="molecule type" value="Genomic_DNA"/>
</dbReference>
<dbReference type="Proteomes" id="UP000779900">
    <property type="component" value="Unassembled WGS sequence"/>
</dbReference>
<feature type="signal peptide" evidence="14">
    <location>
        <begin position="1"/>
        <end position="20"/>
    </location>
</feature>
<feature type="domain" description="Penicillin-binding protein transpeptidase" evidence="15">
    <location>
        <begin position="334"/>
        <end position="607"/>
    </location>
</feature>
<keyword evidence="9" id="KW-0573">Peptidoglycan synthesis</keyword>
<keyword evidence="11" id="KW-0961">Cell wall biogenesis/degradation</keyword>
<dbReference type="GO" id="GO:0071555">
    <property type="term" value="P:cell wall organization"/>
    <property type="evidence" value="ECO:0007669"/>
    <property type="project" value="UniProtKB-KW"/>
</dbReference>
<accession>A0A938BUG3</accession>
<dbReference type="PANTHER" id="PTHR32282">
    <property type="entry name" value="BINDING PROTEIN TRANSPEPTIDASE, PUTATIVE-RELATED"/>
    <property type="match status" value="1"/>
</dbReference>
<evidence type="ECO:0000256" key="6">
    <source>
        <dbReference type="ARBA" id="ARBA00022679"/>
    </source>
</evidence>